<sequence>MTKPNLEFARPSRMKIFACYMYEGMLLLAVIFVTSYAFDSLTQRTEVEKYFWISQALIFIAIGLYFVLSWRAKGQTLPMKTWNIGVKTFNSQKPSTGRLIIRYISAWIIPLIGAFVVDQVSKMLGWASVTVFVFFTPFLNFVYSWLDPKGLFLQDRLSGTYLTLVK</sequence>
<feature type="transmembrane region" description="Helical" evidence="5">
    <location>
        <begin position="50"/>
        <end position="70"/>
    </location>
</feature>
<keyword evidence="8" id="KW-1185">Reference proteome</keyword>
<organism evidence="7 8">
    <name type="scientific">Taylorella asinigenitalis (strain MCE3)</name>
    <dbReference type="NCBI Taxonomy" id="1008459"/>
    <lineage>
        <taxon>Bacteria</taxon>
        <taxon>Pseudomonadati</taxon>
        <taxon>Pseudomonadota</taxon>
        <taxon>Betaproteobacteria</taxon>
        <taxon>Burkholderiales</taxon>
        <taxon>Alcaligenaceae</taxon>
        <taxon>Taylorella</taxon>
    </lineage>
</organism>
<evidence type="ECO:0000256" key="3">
    <source>
        <dbReference type="ARBA" id="ARBA00022989"/>
    </source>
</evidence>
<keyword evidence="4 5" id="KW-0472">Membrane</keyword>
<dbReference type="KEGG" id="tas:TASI_0628"/>
<proteinExistence type="predicted"/>
<dbReference type="GO" id="GO:0016020">
    <property type="term" value="C:membrane"/>
    <property type="evidence" value="ECO:0007669"/>
    <property type="project" value="UniProtKB-SubCell"/>
</dbReference>
<protein>
    <submittedName>
        <fullName evidence="7">Transmembrane like-protein</fullName>
    </submittedName>
</protein>
<dbReference type="EMBL" id="CP003059">
    <property type="protein sequence ID" value="AEP36402.1"/>
    <property type="molecule type" value="Genomic_DNA"/>
</dbReference>
<feature type="transmembrane region" description="Helical" evidence="5">
    <location>
        <begin position="123"/>
        <end position="146"/>
    </location>
</feature>
<accession>G4QAU2</accession>
<dbReference type="Proteomes" id="UP000009284">
    <property type="component" value="Chromosome"/>
</dbReference>
<reference key="1">
    <citation type="submission" date="2011-09" db="EMBL/GenBank/DDBJ databases">
        <title>Genomic characterization of the Taylorella genus.</title>
        <authorList>
            <person name="Hebert L."/>
            <person name="Moumen B."/>
            <person name="Pons N."/>
            <person name="Duquesne F."/>
            <person name="Breuil M.-F."/>
            <person name="Goux D."/>
            <person name="Batto J.-M."/>
            <person name="Renault P."/>
            <person name="Laugier C."/>
            <person name="Petry S."/>
        </authorList>
    </citation>
    <scope>NUCLEOTIDE SEQUENCE</scope>
    <source>
        <strain>MCE3</strain>
    </source>
</reference>
<keyword evidence="3 5" id="KW-1133">Transmembrane helix</keyword>
<dbReference type="AlphaFoldDB" id="G4QAU2"/>
<feature type="domain" description="RDD" evidence="6">
    <location>
        <begin position="20"/>
        <end position="159"/>
    </location>
</feature>
<dbReference type="eggNOG" id="COG1714">
    <property type="taxonomic scope" value="Bacteria"/>
</dbReference>
<name>G4QAU2_TAYAM</name>
<evidence type="ECO:0000256" key="1">
    <source>
        <dbReference type="ARBA" id="ARBA00004141"/>
    </source>
</evidence>
<evidence type="ECO:0000256" key="4">
    <source>
        <dbReference type="ARBA" id="ARBA00023136"/>
    </source>
</evidence>
<dbReference type="HOGENOM" id="CLU_053152_4_2_4"/>
<dbReference type="RefSeq" id="WP_014111299.1">
    <property type="nucleotide sequence ID" value="NC_016043.1"/>
</dbReference>
<comment type="subcellular location">
    <subcellularLocation>
        <location evidence="1">Membrane</location>
        <topology evidence="1">Multi-pass membrane protein</topology>
    </subcellularLocation>
</comment>
<reference evidence="7 8" key="2">
    <citation type="journal article" date="2012" name="PLoS ONE">
        <title>Genomic characterization of the taylorella genus.</title>
        <authorList>
            <person name="Hebert L."/>
            <person name="Moumen B."/>
            <person name="Pons N."/>
            <person name="Duquesne F."/>
            <person name="Breuil M.F."/>
            <person name="Goux D."/>
            <person name="Batto J.M."/>
            <person name="Laugier C."/>
            <person name="Renault P."/>
            <person name="Petry S."/>
        </authorList>
    </citation>
    <scope>NUCLEOTIDE SEQUENCE [LARGE SCALE GENOMIC DNA]</scope>
    <source>
        <strain evidence="7 8">MCE3</strain>
    </source>
</reference>
<evidence type="ECO:0000259" key="6">
    <source>
        <dbReference type="Pfam" id="PF06271"/>
    </source>
</evidence>
<evidence type="ECO:0000256" key="2">
    <source>
        <dbReference type="ARBA" id="ARBA00022692"/>
    </source>
</evidence>
<dbReference type="InterPro" id="IPR010432">
    <property type="entry name" value="RDD"/>
</dbReference>
<dbReference type="Pfam" id="PF06271">
    <property type="entry name" value="RDD"/>
    <property type="match status" value="1"/>
</dbReference>
<dbReference type="STRING" id="1008459.TASI_0628"/>
<keyword evidence="2 5" id="KW-0812">Transmembrane</keyword>
<feature type="transmembrane region" description="Helical" evidence="5">
    <location>
        <begin position="20"/>
        <end position="38"/>
    </location>
</feature>
<gene>
    <name evidence="7" type="ordered locus">TASI_0628</name>
</gene>
<feature type="transmembrane region" description="Helical" evidence="5">
    <location>
        <begin position="99"/>
        <end position="117"/>
    </location>
</feature>
<evidence type="ECO:0000256" key="5">
    <source>
        <dbReference type="SAM" id="Phobius"/>
    </source>
</evidence>
<evidence type="ECO:0000313" key="7">
    <source>
        <dbReference type="EMBL" id="AEP36402.1"/>
    </source>
</evidence>
<evidence type="ECO:0000313" key="8">
    <source>
        <dbReference type="Proteomes" id="UP000009284"/>
    </source>
</evidence>